<dbReference type="Gramene" id="Ma09_t06580.1">
    <property type="protein sequence ID" value="Ma09_p06580.1"/>
    <property type="gene ID" value="Ma09_g06580"/>
</dbReference>
<reference evidence="1" key="1">
    <citation type="submission" date="2021-03" db="EMBL/GenBank/DDBJ databases">
        <authorList>
            <consortium name="Genoscope - CEA"/>
            <person name="William W."/>
        </authorList>
    </citation>
    <scope>NUCLEOTIDE SEQUENCE</scope>
    <source>
        <strain evidence="1">Doubled-haploid Pahang</strain>
    </source>
</reference>
<protein>
    <submittedName>
        <fullName evidence="1">(wild Malaysian banana) hypothetical protein</fullName>
    </submittedName>
</protein>
<gene>
    <name evidence="1" type="ORF">GSMUA_224920.1</name>
</gene>
<name>A0A804KGN8_MUSAM</name>
<sequence length="57" mass="6427">MKHFRFYKEASAIHKSSLIDPNAHSYCVHVEAIFNEGARNGLGPLSLRQSPARFIIT</sequence>
<organism evidence="2 3">
    <name type="scientific">Musa acuminata subsp. malaccensis</name>
    <name type="common">Wild banana</name>
    <name type="synonym">Musa malaccensis</name>
    <dbReference type="NCBI Taxonomy" id="214687"/>
    <lineage>
        <taxon>Eukaryota</taxon>
        <taxon>Viridiplantae</taxon>
        <taxon>Streptophyta</taxon>
        <taxon>Embryophyta</taxon>
        <taxon>Tracheophyta</taxon>
        <taxon>Spermatophyta</taxon>
        <taxon>Magnoliopsida</taxon>
        <taxon>Liliopsida</taxon>
        <taxon>Zingiberales</taxon>
        <taxon>Musaceae</taxon>
        <taxon>Musa</taxon>
    </lineage>
</organism>
<proteinExistence type="predicted"/>
<dbReference type="InParanoid" id="A0A804KGN8"/>
<reference evidence="2" key="2">
    <citation type="submission" date="2021-05" db="UniProtKB">
        <authorList>
            <consortium name="EnsemblPlants"/>
        </authorList>
    </citation>
    <scope>IDENTIFICATION</scope>
    <source>
        <strain evidence="2">subsp. malaccensis</strain>
    </source>
</reference>
<evidence type="ECO:0000313" key="1">
    <source>
        <dbReference type="EMBL" id="CAG1834387.1"/>
    </source>
</evidence>
<dbReference type="EnsemblPlants" id="Ma09_t06580.1">
    <property type="protein sequence ID" value="Ma09_p06580.1"/>
    <property type="gene ID" value="Ma09_g06580"/>
</dbReference>
<accession>A0A804KGN8</accession>
<dbReference type="Proteomes" id="UP000012960">
    <property type="component" value="Unplaced"/>
</dbReference>
<evidence type="ECO:0000313" key="2">
    <source>
        <dbReference type="EnsemblPlants" id="Ma09_p06580.1"/>
    </source>
</evidence>
<evidence type="ECO:0000313" key="3">
    <source>
        <dbReference type="Proteomes" id="UP000012960"/>
    </source>
</evidence>
<dbReference type="AlphaFoldDB" id="A0A804KGN8"/>
<dbReference type="EMBL" id="HG996474">
    <property type="protein sequence ID" value="CAG1834387.1"/>
    <property type="molecule type" value="Genomic_DNA"/>
</dbReference>
<keyword evidence="3" id="KW-1185">Reference proteome</keyword>